<keyword evidence="2" id="KW-1185">Reference proteome</keyword>
<dbReference type="RefSeq" id="WP_119319406.1">
    <property type="nucleotide sequence ID" value="NZ_AP025739.1"/>
</dbReference>
<dbReference type="SUPFAM" id="SSF48452">
    <property type="entry name" value="TPR-like"/>
    <property type="match status" value="1"/>
</dbReference>
<evidence type="ECO:0000313" key="1">
    <source>
        <dbReference type="EMBL" id="BDI32907.1"/>
    </source>
</evidence>
<dbReference type="EMBL" id="AP025739">
    <property type="protein sequence ID" value="BDI32907.1"/>
    <property type="molecule type" value="Genomic_DNA"/>
</dbReference>
<dbReference type="Gene3D" id="1.25.40.10">
    <property type="entry name" value="Tetratricopeptide repeat domain"/>
    <property type="match status" value="1"/>
</dbReference>
<evidence type="ECO:0000313" key="2">
    <source>
        <dbReference type="Proteomes" id="UP000287394"/>
    </source>
</evidence>
<dbReference type="Proteomes" id="UP000287394">
    <property type="component" value="Chromosome"/>
</dbReference>
<reference evidence="1 2" key="1">
    <citation type="journal article" date="2019" name="Int. J. Syst. Evol. Microbiol.">
        <title>Capsulimonas corticalis gen. nov., sp. nov., an aerobic capsulated bacterium, of a novel bacterial order, Capsulimonadales ord. nov., of the class Armatimonadia of the phylum Armatimonadetes.</title>
        <authorList>
            <person name="Li J."/>
            <person name="Kudo C."/>
            <person name="Tonouchi A."/>
        </authorList>
    </citation>
    <scope>NUCLEOTIDE SEQUENCE [LARGE SCALE GENOMIC DNA]</scope>
    <source>
        <strain evidence="1 2">AX-7</strain>
    </source>
</reference>
<protein>
    <submittedName>
        <fullName evidence="1">Uncharacterized protein</fullName>
    </submittedName>
</protein>
<dbReference type="KEGG" id="ccot:CCAX7_49580"/>
<gene>
    <name evidence="1" type="ORF">CCAX7_49580</name>
</gene>
<name>A0A402CPJ1_9BACT</name>
<proteinExistence type="predicted"/>
<sequence length="595" mass="68121">MSGGGPLFSLIPKPFRHDHERLRAIEHEYQLELVAENARQLVQFYATILRAQASQASQTLRNIDVMVNGRETSGQLGTLATDIDLLVDGMDHFPVDDLQPLEFAQHTILPIHGDPSADLQDTLATEFERLARQLMRQQKALVKIHDRMRGMYEAQAQIRRAESNRWLVSGMKRLGRDREEDFEDALRILKDMVTTPQGMQDYVAWFEIGWLLWKHERNLPEAEEAFYRAQRLSAVKGDAFYVKSLRHLAYVQHLQGRFAEAYETIQKALVASDEHDTRFDAARYAASRGFSEECLRLLEQCIYDRPTTIISMFAEVDFLRGAAAARLARAMADMAARMLEEARDRADDNVEHWQQALEIVREVEREAGLPIALPKGIAEEALGDTPALDDVDYLVALEIERKALAYGDQTVTFARETILRVDSERAIEQNKVSLALHDLDLSQRRIITEAEDDRRDRLTNLNTLSRYIRGGGRWIYAIFFLAAVGVDVHFMPQVQALIGPSRSPVSGPDLNKILLYAYLAFSWPIFFYMVYLVSVLVDSFFNIFRRQQAEAEWASMMDAQADVYEQEAADLRGRLTALETERARTQRALKRLEHV</sequence>
<dbReference type="InterPro" id="IPR011990">
    <property type="entry name" value="TPR-like_helical_dom_sf"/>
</dbReference>
<organism evidence="1 2">
    <name type="scientific">Capsulimonas corticalis</name>
    <dbReference type="NCBI Taxonomy" id="2219043"/>
    <lineage>
        <taxon>Bacteria</taxon>
        <taxon>Bacillati</taxon>
        <taxon>Armatimonadota</taxon>
        <taxon>Armatimonadia</taxon>
        <taxon>Capsulimonadales</taxon>
        <taxon>Capsulimonadaceae</taxon>
        <taxon>Capsulimonas</taxon>
    </lineage>
</organism>
<dbReference type="AlphaFoldDB" id="A0A402CPJ1"/>
<accession>A0A402CPJ1</accession>